<feature type="compositionally biased region" description="Low complexity" evidence="2">
    <location>
        <begin position="94"/>
        <end position="108"/>
    </location>
</feature>
<protein>
    <recommendedName>
        <fullName evidence="1">Small integral membrane protein 14</fullName>
    </recommendedName>
</protein>
<name>A0A9P0CHB7_9CUCU</name>
<keyword evidence="3" id="KW-1133">Transmembrane helix</keyword>
<feature type="region of interest" description="Disordered" evidence="2">
    <location>
        <begin position="92"/>
        <end position="117"/>
    </location>
</feature>
<keyword evidence="3" id="KW-0812">Transmembrane</keyword>
<evidence type="ECO:0000256" key="1">
    <source>
        <dbReference type="ARBA" id="ARBA00017902"/>
    </source>
</evidence>
<evidence type="ECO:0000313" key="4">
    <source>
        <dbReference type="EMBL" id="CAH1101401.1"/>
    </source>
</evidence>
<dbReference type="AlphaFoldDB" id="A0A9P0CHB7"/>
<keyword evidence="5" id="KW-1185">Reference proteome</keyword>
<dbReference type="Pfam" id="PF11027">
    <property type="entry name" value="DUF2615"/>
    <property type="match status" value="1"/>
</dbReference>
<dbReference type="PANTHER" id="PTHR31019">
    <property type="entry name" value="SMALL INTEGRAL MEMBRANE PROTEIN 14"/>
    <property type="match status" value="1"/>
</dbReference>
<evidence type="ECO:0000313" key="5">
    <source>
        <dbReference type="Proteomes" id="UP001153636"/>
    </source>
</evidence>
<evidence type="ECO:0000256" key="2">
    <source>
        <dbReference type="SAM" id="MobiDB-lite"/>
    </source>
</evidence>
<reference evidence="4" key="1">
    <citation type="submission" date="2022-01" db="EMBL/GenBank/DDBJ databases">
        <authorList>
            <person name="King R."/>
        </authorList>
    </citation>
    <scope>NUCLEOTIDE SEQUENCE</scope>
</reference>
<evidence type="ECO:0000256" key="3">
    <source>
        <dbReference type="SAM" id="Phobius"/>
    </source>
</evidence>
<dbReference type="Proteomes" id="UP001153636">
    <property type="component" value="Chromosome 11"/>
</dbReference>
<sequence length="117" mass="12930">MAIIVSQIWENMSNEGFDPCEIVWGQWNHELSMRRLLNVLRNTQSYCTDNECLDDGTGGPSGASNPDQFLFLTLALITALFLYYFRPRLQTNEGSSKPNNNGNNSGGSPPSPPSSSE</sequence>
<dbReference type="InterPro" id="IPR020309">
    <property type="entry name" value="Smim-14"/>
</dbReference>
<accession>A0A9P0CHB7</accession>
<dbReference type="OrthoDB" id="10054061at2759"/>
<keyword evidence="3" id="KW-0472">Membrane</keyword>
<organism evidence="4 5">
    <name type="scientific">Psylliodes chrysocephalus</name>
    <dbReference type="NCBI Taxonomy" id="3402493"/>
    <lineage>
        <taxon>Eukaryota</taxon>
        <taxon>Metazoa</taxon>
        <taxon>Ecdysozoa</taxon>
        <taxon>Arthropoda</taxon>
        <taxon>Hexapoda</taxon>
        <taxon>Insecta</taxon>
        <taxon>Pterygota</taxon>
        <taxon>Neoptera</taxon>
        <taxon>Endopterygota</taxon>
        <taxon>Coleoptera</taxon>
        <taxon>Polyphaga</taxon>
        <taxon>Cucujiformia</taxon>
        <taxon>Chrysomeloidea</taxon>
        <taxon>Chrysomelidae</taxon>
        <taxon>Galerucinae</taxon>
        <taxon>Alticini</taxon>
        <taxon>Psylliodes</taxon>
    </lineage>
</organism>
<dbReference type="PANTHER" id="PTHR31019:SF1">
    <property type="entry name" value="SMALL INTEGRAL MEMBRANE PROTEIN 14"/>
    <property type="match status" value="1"/>
</dbReference>
<feature type="transmembrane region" description="Helical" evidence="3">
    <location>
        <begin position="68"/>
        <end position="85"/>
    </location>
</feature>
<dbReference type="EMBL" id="OV651823">
    <property type="protein sequence ID" value="CAH1101401.1"/>
    <property type="molecule type" value="Genomic_DNA"/>
</dbReference>
<dbReference type="GO" id="GO:0005783">
    <property type="term" value="C:endoplasmic reticulum"/>
    <property type="evidence" value="ECO:0007669"/>
    <property type="project" value="TreeGrafter"/>
</dbReference>
<gene>
    <name evidence="4" type="ORF">PSYICH_LOCUS2924</name>
</gene>
<proteinExistence type="predicted"/>